<evidence type="ECO:0000313" key="3">
    <source>
        <dbReference type="EMBL" id="PZR14532.1"/>
    </source>
</evidence>
<evidence type="ECO:0000259" key="2">
    <source>
        <dbReference type="Pfam" id="PF08308"/>
    </source>
</evidence>
<keyword evidence="1" id="KW-0812">Transmembrane</keyword>
<dbReference type="AlphaFoldDB" id="A0A2W5TIB8"/>
<reference evidence="3 4" key="1">
    <citation type="submission" date="2017-08" db="EMBL/GenBank/DDBJ databases">
        <title>Infants hospitalized years apart are colonized by the same room-sourced microbial strains.</title>
        <authorList>
            <person name="Brooks B."/>
            <person name="Olm M.R."/>
            <person name="Firek B.A."/>
            <person name="Baker R."/>
            <person name="Thomas B.C."/>
            <person name="Morowitz M.J."/>
            <person name="Banfield J.F."/>
        </authorList>
    </citation>
    <scope>NUCLEOTIDE SEQUENCE [LARGE SCALE GENOMIC DNA]</scope>
    <source>
        <strain evidence="3">S2_003_000_R2_14</strain>
    </source>
</reference>
<protein>
    <recommendedName>
        <fullName evidence="2">PEGA domain-containing protein</fullName>
    </recommendedName>
</protein>
<sequence>MISAVLMFVLAAEPQPGLAVMDFATEGAPPEIGAATAGLVAHELERLQLFHVTTAETTRVILGVERQRQLMGCETCSGASLSELTTFEYLITGKLTRSGNPKDANYNLLLTLLKTGSASPLSSVRVQARGEEKLLQEVPNATLKLVGKLLDGRRGALVVSSSETGAAVKIDDTQVGTTPLQARVPVAAGPHLLSVEKEGFTQVQKEVRISADQVTDEFVRLVPSPDMAEAYEARASRTRAIAWVATGVAVAGVAAFVTGNVVATSSYGDVGNPKSFAYHRNQLAMGIEQSGEVNHRSEAGRLKAEIELMQTVSWIGVGAAAAGGIAATVLFIVGDPPGKYEAYRGKTGVVMQLSPTPGGAVLTGSF</sequence>
<feature type="domain" description="PEGA" evidence="2">
    <location>
        <begin position="155"/>
        <end position="223"/>
    </location>
</feature>
<keyword evidence="1" id="KW-0472">Membrane</keyword>
<dbReference type="InterPro" id="IPR013229">
    <property type="entry name" value="PEGA"/>
</dbReference>
<evidence type="ECO:0000313" key="4">
    <source>
        <dbReference type="Proteomes" id="UP000249061"/>
    </source>
</evidence>
<dbReference type="Proteomes" id="UP000249061">
    <property type="component" value="Unassembled WGS sequence"/>
</dbReference>
<keyword evidence="1" id="KW-1133">Transmembrane helix</keyword>
<accession>A0A2W5TIB8</accession>
<comment type="caution">
    <text evidence="3">The sequence shown here is derived from an EMBL/GenBank/DDBJ whole genome shotgun (WGS) entry which is preliminary data.</text>
</comment>
<gene>
    <name evidence="3" type="ORF">DI536_10805</name>
</gene>
<proteinExistence type="predicted"/>
<organism evidence="3 4">
    <name type="scientific">Archangium gephyra</name>
    <dbReference type="NCBI Taxonomy" id="48"/>
    <lineage>
        <taxon>Bacteria</taxon>
        <taxon>Pseudomonadati</taxon>
        <taxon>Myxococcota</taxon>
        <taxon>Myxococcia</taxon>
        <taxon>Myxococcales</taxon>
        <taxon>Cystobacterineae</taxon>
        <taxon>Archangiaceae</taxon>
        <taxon>Archangium</taxon>
    </lineage>
</organism>
<dbReference type="EMBL" id="QFQP01000007">
    <property type="protein sequence ID" value="PZR14532.1"/>
    <property type="molecule type" value="Genomic_DNA"/>
</dbReference>
<name>A0A2W5TIB8_9BACT</name>
<feature type="transmembrane region" description="Helical" evidence="1">
    <location>
        <begin position="312"/>
        <end position="334"/>
    </location>
</feature>
<dbReference type="Pfam" id="PF08308">
    <property type="entry name" value="PEGA"/>
    <property type="match status" value="1"/>
</dbReference>
<evidence type="ECO:0000256" key="1">
    <source>
        <dbReference type="SAM" id="Phobius"/>
    </source>
</evidence>